<proteinExistence type="predicted"/>
<dbReference type="InterPro" id="IPR006311">
    <property type="entry name" value="TAT_signal"/>
</dbReference>
<dbReference type="InterPro" id="IPR010869">
    <property type="entry name" value="DUF1501"/>
</dbReference>
<gene>
    <name evidence="1" type="ORF">DTL42_17805</name>
</gene>
<dbReference type="OrthoDB" id="127333at2"/>
<evidence type="ECO:0000313" key="1">
    <source>
        <dbReference type="EMBL" id="RCS44768.1"/>
    </source>
</evidence>
<dbReference type="Proteomes" id="UP000253562">
    <property type="component" value="Unassembled WGS sequence"/>
</dbReference>
<evidence type="ECO:0000313" key="2">
    <source>
        <dbReference type="Proteomes" id="UP000253562"/>
    </source>
</evidence>
<dbReference type="Pfam" id="PF07394">
    <property type="entry name" value="DUF1501"/>
    <property type="match status" value="1"/>
</dbReference>
<protein>
    <submittedName>
        <fullName evidence="1">DUF1501 domain-containing protein</fullName>
    </submittedName>
</protein>
<dbReference type="PANTHER" id="PTHR43737:SF1">
    <property type="entry name" value="DUF1501 DOMAIN-CONTAINING PROTEIN"/>
    <property type="match status" value="1"/>
</dbReference>
<accession>A0A368KNE9</accession>
<dbReference type="InterPro" id="IPR017850">
    <property type="entry name" value="Alkaline_phosphatase_core_sf"/>
</dbReference>
<dbReference type="PROSITE" id="PS51318">
    <property type="entry name" value="TAT"/>
    <property type="match status" value="1"/>
</dbReference>
<dbReference type="EMBL" id="QPEX01000034">
    <property type="protein sequence ID" value="RCS44768.1"/>
    <property type="molecule type" value="Genomic_DNA"/>
</dbReference>
<name>A0A368KNE9_9BACT</name>
<reference evidence="1 2" key="1">
    <citation type="submission" date="2018-07" db="EMBL/GenBank/DDBJ databases">
        <title>Comparative genomes isolates from brazilian mangrove.</title>
        <authorList>
            <person name="De Araujo J.E."/>
            <person name="Taketani R.G."/>
            <person name="Silva M.C.P."/>
            <person name="Lourenco M.V."/>
            <person name="Oliveira V.M."/>
            <person name="Andreote F.D."/>
        </authorList>
    </citation>
    <scope>NUCLEOTIDE SEQUENCE [LARGE SCALE GENOMIC DNA]</scope>
    <source>
        <strain evidence="1 2">HEX PRIS-MGV</strain>
    </source>
</reference>
<dbReference type="PANTHER" id="PTHR43737">
    <property type="entry name" value="BLL7424 PROTEIN"/>
    <property type="match status" value="1"/>
</dbReference>
<sequence length="511" mass="55860">MSKPNPNQSRSSVPQGLHMLDRRKFLGHSATGLGSIALAAILAQEKLLAESGEGGRAVSGRSPIRPKIDPGQPFAPRTSHFPAAAKNVLVIFCSGACSQVDTFDYKPELIKRHGQPMPGADKLVTFQGEQGNLTKSPWKFRPRGQSGKMISDLVPHLGDLADDICFLHSVTGKTNTHGPGENFMSTGFTLDGFPSMGAWATYALGSENQNLPAYVAIPDPRGTPQASVNNWGPGFLPAAFQGTDFNANQPIRNLQRPASIDPHRDAATRDFLNELNARHLEQFPGDSELAARISSYELAARMQMTVPEVSDISTESPATLKMYGADDPENKLKAAYARNCILARRLIEQGVRFVQLFNGAYQTGGEGVSNWDGHKSLEAQYSKHGPVLDQPTAALIKDLKQRGLLEDTLVVWCTEFGRMPTFQKGASGRDHNPDGFTCWLAGAGVKAPFTYGATDEFGYKAMENVVEVYDFHATILHLLGLDHERLTYYYNGLERRLTDVHGHVIRDILAT</sequence>
<dbReference type="Gene3D" id="3.40.720.10">
    <property type="entry name" value="Alkaline Phosphatase, subunit A"/>
    <property type="match status" value="1"/>
</dbReference>
<organism evidence="1 2">
    <name type="scientific">Bremerella cremea</name>
    <dbReference type="NCBI Taxonomy" id="1031537"/>
    <lineage>
        <taxon>Bacteria</taxon>
        <taxon>Pseudomonadati</taxon>
        <taxon>Planctomycetota</taxon>
        <taxon>Planctomycetia</taxon>
        <taxon>Pirellulales</taxon>
        <taxon>Pirellulaceae</taxon>
        <taxon>Bremerella</taxon>
    </lineage>
</organism>
<dbReference type="SUPFAM" id="SSF53649">
    <property type="entry name" value="Alkaline phosphatase-like"/>
    <property type="match status" value="1"/>
</dbReference>
<dbReference type="AlphaFoldDB" id="A0A368KNE9"/>
<comment type="caution">
    <text evidence="1">The sequence shown here is derived from an EMBL/GenBank/DDBJ whole genome shotgun (WGS) entry which is preliminary data.</text>
</comment>